<dbReference type="SUPFAM" id="SSF101386">
    <property type="entry name" value="all-alpha NTP pyrophosphatases"/>
    <property type="match status" value="2"/>
</dbReference>
<dbReference type="InterPro" id="IPR004518">
    <property type="entry name" value="MazG-like_dom"/>
</dbReference>
<dbReference type="RefSeq" id="WP_154527831.1">
    <property type="nucleotide sequence ID" value="NZ_VUNH01000001.1"/>
</dbReference>
<dbReference type="NCBIfam" id="NF007113">
    <property type="entry name" value="PRK09562.1"/>
    <property type="match status" value="1"/>
</dbReference>
<dbReference type="InterPro" id="IPR048015">
    <property type="entry name" value="NTP-PPase_MazG-like_N"/>
</dbReference>
<dbReference type="Gene3D" id="1.10.287.1080">
    <property type="entry name" value="MazG-like"/>
    <property type="match status" value="2"/>
</dbReference>
<dbReference type="Pfam" id="PF03819">
    <property type="entry name" value="MazG"/>
    <property type="match status" value="2"/>
</dbReference>
<dbReference type="GO" id="GO:0046047">
    <property type="term" value="P:TTP catabolic process"/>
    <property type="evidence" value="ECO:0007669"/>
    <property type="project" value="TreeGrafter"/>
</dbReference>
<dbReference type="AlphaFoldDB" id="A0A6L5Y948"/>
<dbReference type="CDD" id="cd11528">
    <property type="entry name" value="NTP-PPase_MazG_Nterm"/>
    <property type="match status" value="1"/>
</dbReference>
<organism evidence="2 3">
    <name type="scientific">Pyramidobacter porci</name>
    <dbReference type="NCBI Taxonomy" id="2605789"/>
    <lineage>
        <taxon>Bacteria</taxon>
        <taxon>Thermotogati</taxon>
        <taxon>Synergistota</taxon>
        <taxon>Synergistia</taxon>
        <taxon>Synergistales</taxon>
        <taxon>Dethiosulfovibrionaceae</taxon>
        <taxon>Pyramidobacter</taxon>
    </lineage>
</organism>
<dbReference type="Proteomes" id="UP000473699">
    <property type="component" value="Unassembled WGS sequence"/>
</dbReference>
<keyword evidence="3" id="KW-1185">Reference proteome</keyword>
<dbReference type="InterPro" id="IPR048011">
    <property type="entry name" value="NTP-PPase_MazG-like_C"/>
</dbReference>
<gene>
    <name evidence="2" type="primary">mazG</name>
    <name evidence="2" type="ORF">FYJ74_01410</name>
</gene>
<name>A0A6L5Y948_9BACT</name>
<dbReference type="FunFam" id="1.10.287.1080:FF:000001">
    <property type="entry name" value="Nucleoside triphosphate pyrophosphohydrolase"/>
    <property type="match status" value="1"/>
</dbReference>
<proteinExistence type="predicted"/>
<dbReference type="GO" id="GO:0046052">
    <property type="term" value="P:UTP catabolic process"/>
    <property type="evidence" value="ECO:0007669"/>
    <property type="project" value="TreeGrafter"/>
</dbReference>
<evidence type="ECO:0000313" key="2">
    <source>
        <dbReference type="EMBL" id="MST54713.1"/>
    </source>
</evidence>
<comment type="caution">
    <text evidence="2">The sequence shown here is derived from an EMBL/GenBank/DDBJ whole genome shotgun (WGS) entry which is preliminary data.</text>
</comment>
<dbReference type="GO" id="GO:0046081">
    <property type="term" value="P:dUTP catabolic process"/>
    <property type="evidence" value="ECO:0007669"/>
    <property type="project" value="TreeGrafter"/>
</dbReference>
<dbReference type="NCBIfam" id="TIGR00444">
    <property type="entry name" value="mazG"/>
    <property type="match status" value="1"/>
</dbReference>
<feature type="domain" description="NTP pyrophosphohydrolase MazG-like" evidence="1">
    <location>
        <begin position="30"/>
        <end position="107"/>
    </location>
</feature>
<dbReference type="FunFam" id="1.10.287.1080:FF:000003">
    <property type="entry name" value="Nucleoside triphosphate pyrophosphohydrolase"/>
    <property type="match status" value="1"/>
</dbReference>
<accession>A0A6L5Y948</accession>
<evidence type="ECO:0000259" key="1">
    <source>
        <dbReference type="Pfam" id="PF03819"/>
    </source>
</evidence>
<dbReference type="EC" id="3.6.1.9" evidence="2"/>
<dbReference type="GO" id="GO:0046061">
    <property type="term" value="P:dATP catabolic process"/>
    <property type="evidence" value="ECO:0007669"/>
    <property type="project" value="TreeGrafter"/>
</dbReference>
<dbReference type="PANTHER" id="PTHR30522:SF0">
    <property type="entry name" value="NUCLEOSIDE TRIPHOSPHATE PYROPHOSPHOHYDROLASE"/>
    <property type="match status" value="1"/>
</dbReference>
<sequence>MDKEPGRFSELIETMKKLRSPGGCPWDRKQDYESLRPHIIEEAYELVDAIERREAEGNMKHVLEECGDLLLQVIFIGTIAEEKGDFSIDDIPRIITEKLIRRHPHIFGGASAEAHQSAPTGWEEIKRQERQAEQTRDVSVLTGVPRRLPALAKAYRIQEKAAGVGFDWPQGEQTPVVEKIREELAEVCEVLDADKKQELAGEIGDLLFAVVNLSRRCGVDPDLALSRTNAKFERRFRYIETQIEQHDKKWYDLSLNDLIYLWNQAKKASL</sequence>
<dbReference type="GO" id="GO:0047429">
    <property type="term" value="F:nucleoside triphosphate diphosphatase activity"/>
    <property type="evidence" value="ECO:0007669"/>
    <property type="project" value="UniProtKB-EC"/>
</dbReference>
<dbReference type="PANTHER" id="PTHR30522">
    <property type="entry name" value="NUCLEOSIDE TRIPHOSPHATE PYROPHOSPHOHYDROLASE"/>
    <property type="match status" value="1"/>
</dbReference>
<dbReference type="InterPro" id="IPR011551">
    <property type="entry name" value="NTP_PyrPHydrolase_MazG"/>
</dbReference>
<evidence type="ECO:0000313" key="3">
    <source>
        <dbReference type="Proteomes" id="UP000473699"/>
    </source>
</evidence>
<dbReference type="GO" id="GO:0046076">
    <property type="term" value="P:dTTP catabolic process"/>
    <property type="evidence" value="ECO:0007669"/>
    <property type="project" value="TreeGrafter"/>
</dbReference>
<dbReference type="CDD" id="cd11529">
    <property type="entry name" value="NTP-PPase_MazG_Cterm"/>
    <property type="match status" value="1"/>
</dbReference>
<protein>
    <submittedName>
        <fullName evidence="2">Nucleoside triphosphate pyrophosphohydrolase</fullName>
        <ecNumber evidence="2">3.6.1.9</ecNumber>
    </submittedName>
</protein>
<feature type="domain" description="NTP pyrophosphohydrolase MazG-like" evidence="1">
    <location>
        <begin position="177"/>
        <end position="235"/>
    </location>
</feature>
<reference evidence="2 3" key="1">
    <citation type="submission" date="2019-08" db="EMBL/GenBank/DDBJ databases">
        <title>In-depth cultivation of the pig gut microbiome towards novel bacterial diversity and tailored functional studies.</title>
        <authorList>
            <person name="Wylensek D."/>
            <person name="Hitch T.C.A."/>
            <person name="Clavel T."/>
        </authorList>
    </citation>
    <scope>NUCLEOTIDE SEQUENCE [LARGE SCALE GENOMIC DNA]</scope>
    <source>
        <strain evidence="2 3">SM-530-WT-4B</strain>
    </source>
</reference>
<dbReference type="EMBL" id="VUNH01000001">
    <property type="protein sequence ID" value="MST54713.1"/>
    <property type="molecule type" value="Genomic_DNA"/>
</dbReference>
<keyword evidence="2" id="KW-0378">Hydrolase</keyword>
<dbReference type="GO" id="GO:0006203">
    <property type="term" value="P:dGTP catabolic process"/>
    <property type="evidence" value="ECO:0007669"/>
    <property type="project" value="TreeGrafter"/>
</dbReference>
<dbReference type="GO" id="GO:0006950">
    <property type="term" value="P:response to stress"/>
    <property type="evidence" value="ECO:0007669"/>
    <property type="project" value="UniProtKB-ARBA"/>
</dbReference>